<name>A0A9Q0ID45_9TELE</name>
<gene>
    <name evidence="3" type="ORF">NHX12_002521</name>
</gene>
<dbReference type="EMBL" id="JANIIK010000110">
    <property type="protein sequence ID" value="KAJ3596112.1"/>
    <property type="molecule type" value="Genomic_DNA"/>
</dbReference>
<accession>A0A9Q0ID45</accession>
<dbReference type="InterPro" id="IPR019481">
    <property type="entry name" value="TFIIIC_triple_barrel"/>
</dbReference>
<dbReference type="FunFam" id="2.60.40.4370:FF:000003">
    <property type="entry name" value="General transcription factor 3C polypeptide, putative"/>
    <property type="match status" value="1"/>
</dbReference>
<dbReference type="PANTHER" id="PTHR21860:SF2">
    <property type="entry name" value="GENERAL TRANSCRIPTION FACTOR 3C POLYPEPTIDE 6"/>
    <property type="match status" value="1"/>
</dbReference>
<reference evidence="3" key="1">
    <citation type="submission" date="2022-07" db="EMBL/GenBank/DDBJ databases">
        <title>Chromosome-level genome of Muraenolepis orangiensis.</title>
        <authorList>
            <person name="Kim J."/>
        </authorList>
    </citation>
    <scope>NUCLEOTIDE SEQUENCE</scope>
    <source>
        <strain evidence="3">KU_S4_2022</strain>
        <tissue evidence="3">Muscle</tissue>
    </source>
</reference>
<dbReference type="InterPro" id="IPR042771">
    <property type="entry name" value="GTF3C6-like"/>
</dbReference>
<proteinExistence type="predicted"/>
<sequence length="293" mass="31933">MEDEWEEEEQLVVVELSGVINNDYLSNCRGTCKILDIDSDTPMMQVGQYLFVGEYEDALGTCVLFEEKSADGDTKETTTDLKYNCHTVKRLKMQRIFLTEKKDEESSAGLGQKEVIDGVMDQDSLRVEQQGNSADDPQGNSAENQQGNSAEDQQGNSAEKQPGNSAEKQQGNSSDDPQGNSADDPQGNSADDPQGNSADDPQGNSADDPQGNSADDPQGNSADDPQGTVQKSHMGTVQMTNRETVQKSNMGTVQMTNRETVLKINMGTVQMTNRGTVQTTPWWNDHGHAVHAH</sequence>
<dbReference type="GO" id="GO:0006383">
    <property type="term" value="P:transcription by RNA polymerase III"/>
    <property type="evidence" value="ECO:0007669"/>
    <property type="project" value="InterPro"/>
</dbReference>
<dbReference type="PANTHER" id="PTHR21860">
    <property type="entry name" value="TRANSCRIPTION INITIATION FACTOR IIIC TFIIIC , POLYPEPTIDE 6-RELATED"/>
    <property type="match status" value="1"/>
</dbReference>
<comment type="caution">
    <text evidence="3">The sequence shown here is derived from an EMBL/GenBank/DDBJ whole genome shotgun (WGS) entry which is preliminary data.</text>
</comment>
<organism evidence="3 4">
    <name type="scientific">Muraenolepis orangiensis</name>
    <name type="common">Patagonian moray cod</name>
    <dbReference type="NCBI Taxonomy" id="630683"/>
    <lineage>
        <taxon>Eukaryota</taxon>
        <taxon>Metazoa</taxon>
        <taxon>Chordata</taxon>
        <taxon>Craniata</taxon>
        <taxon>Vertebrata</taxon>
        <taxon>Euteleostomi</taxon>
        <taxon>Actinopterygii</taxon>
        <taxon>Neopterygii</taxon>
        <taxon>Teleostei</taxon>
        <taxon>Neoteleostei</taxon>
        <taxon>Acanthomorphata</taxon>
        <taxon>Zeiogadaria</taxon>
        <taxon>Gadariae</taxon>
        <taxon>Gadiformes</taxon>
        <taxon>Muraenolepidoidei</taxon>
        <taxon>Muraenolepididae</taxon>
        <taxon>Muraenolepis</taxon>
    </lineage>
</organism>
<protein>
    <recommendedName>
        <fullName evidence="2">Transcription factor TFIIIC triple barrel domain-containing protein</fullName>
    </recommendedName>
</protein>
<keyword evidence="4" id="KW-1185">Reference proteome</keyword>
<evidence type="ECO:0000259" key="2">
    <source>
        <dbReference type="Pfam" id="PF10419"/>
    </source>
</evidence>
<dbReference type="Pfam" id="PF10419">
    <property type="entry name" value="TFIIIC_sub6"/>
    <property type="match status" value="1"/>
</dbReference>
<dbReference type="AlphaFoldDB" id="A0A9Q0ID45"/>
<evidence type="ECO:0000256" key="1">
    <source>
        <dbReference type="SAM" id="MobiDB-lite"/>
    </source>
</evidence>
<dbReference type="Proteomes" id="UP001148018">
    <property type="component" value="Unassembled WGS sequence"/>
</dbReference>
<evidence type="ECO:0000313" key="3">
    <source>
        <dbReference type="EMBL" id="KAJ3596112.1"/>
    </source>
</evidence>
<dbReference type="OrthoDB" id="1877767at2759"/>
<dbReference type="Gene3D" id="2.60.40.4370">
    <property type="match status" value="1"/>
</dbReference>
<evidence type="ECO:0000313" key="4">
    <source>
        <dbReference type="Proteomes" id="UP001148018"/>
    </source>
</evidence>
<feature type="domain" description="Transcription factor TFIIIC triple barrel" evidence="2">
    <location>
        <begin position="6"/>
        <end position="98"/>
    </location>
</feature>
<dbReference type="GO" id="GO:0000127">
    <property type="term" value="C:transcription factor TFIIIC complex"/>
    <property type="evidence" value="ECO:0007669"/>
    <property type="project" value="TreeGrafter"/>
</dbReference>
<feature type="region of interest" description="Disordered" evidence="1">
    <location>
        <begin position="128"/>
        <end position="252"/>
    </location>
</feature>